<dbReference type="AlphaFoldDB" id="A0A316C3C0"/>
<reference evidence="2 3" key="1">
    <citation type="submission" date="2018-05" db="EMBL/GenBank/DDBJ databases">
        <title>Genomic Encyclopedia of Type Strains, Phase IV (KMG-IV): sequencing the most valuable type-strain genomes for metagenomic binning, comparative biology and taxonomic classification.</title>
        <authorList>
            <person name="Goeker M."/>
        </authorList>
    </citation>
    <scope>NUCLEOTIDE SEQUENCE [LARGE SCALE GENOMIC DNA]</scope>
    <source>
        <strain evidence="2 3">DSM 6986</strain>
    </source>
</reference>
<evidence type="ECO:0000313" key="2">
    <source>
        <dbReference type="EMBL" id="PWJ84245.1"/>
    </source>
</evidence>
<feature type="transmembrane region" description="Helical" evidence="1">
    <location>
        <begin position="251"/>
        <end position="269"/>
    </location>
</feature>
<sequence length="313" mass="33916">MKRDEIEIFADSALRNKGAVALHAFAGLATIVATLAFTSLLALYFDIDIFKLKEHAPSLISAVTKTHLIVGALIASVVLLTARVSQSLIEAKVTISREKWFAEKIRSGELKGMGNPVRASNYYGRLSSASMKSASTIVVLILNLVTIILVLPKSYSVVIFSIIAVCFSILFLAMRFLSTHMSRASDALATNGKQMSQWKTDTNVSYGASVKEYYAAYFNRLFLGATLSFAPSVFGIAFCLGLLVAQELGTFQLNLGVVFVAFTLLQANLNAIGKFFGSFVHGAAFLPAIKPFLVGTGTQSVRTPFTQDEIEIE</sequence>
<organism evidence="2 3">
    <name type="scientific">Pseudaminobacter salicylatoxidans</name>
    <dbReference type="NCBI Taxonomy" id="93369"/>
    <lineage>
        <taxon>Bacteria</taxon>
        <taxon>Pseudomonadati</taxon>
        <taxon>Pseudomonadota</taxon>
        <taxon>Alphaproteobacteria</taxon>
        <taxon>Hyphomicrobiales</taxon>
        <taxon>Phyllobacteriaceae</taxon>
        <taxon>Pseudaminobacter</taxon>
    </lineage>
</organism>
<keyword evidence="1" id="KW-0472">Membrane</keyword>
<dbReference type="RefSeq" id="WP_109612830.1">
    <property type="nucleotide sequence ID" value="NZ_QGGG01000006.1"/>
</dbReference>
<dbReference type="OrthoDB" id="10019572at2"/>
<gene>
    <name evidence="2" type="ORF">C7441_106161</name>
</gene>
<dbReference type="EMBL" id="QGGG01000006">
    <property type="protein sequence ID" value="PWJ84245.1"/>
    <property type="molecule type" value="Genomic_DNA"/>
</dbReference>
<dbReference type="Proteomes" id="UP000245396">
    <property type="component" value="Unassembled WGS sequence"/>
</dbReference>
<feature type="transmembrane region" description="Helical" evidence="1">
    <location>
        <begin position="133"/>
        <end position="151"/>
    </location>
</feature>
<protein>
    <submittedName>
        <fullName evidence="2">Uncharacterized protein</fullName>
    </submittedName>
</protein>
<keyword evidence="1" id="KW-0812">Transmembrane</keyword>
<evidence type="ECO:0000256" key="1">
    <source>
        <dbReference type="SAM" id="Phobius"/>
    </source>
</evidence>
<proteinExistence type="predicted"/>
<keyword evidence="1" id="KW-1133">Transmembrane helix</keyword>
<keyword evidence="3" id="KW-1185">Reference proteome</keyword>
<feature type="transmembrane region" description="Helical" evidence="1">
    <location>
        <begin position="20"/>
        <end position="45"/>
    </location>
</feature>
<comment type="caution">
    <text evidence="2">The sequence shown here is derived from an EMBL/GenBank/DDBJ whole genome shotgun (WGS) entry which is preliminary data.</text>
</comment>
<accession>A0A316C3C0</accession>
<feature type="transmembrane region" description="Helical" evidence="1">
    <location>
        <begin position="157"/>
        <end position="177"/>
    </location>
</feature>
<feature type="transmembrane region" description="Helical" evidence="1">
    <location>
        <begin position="65"/>
        <end position="82"/>
    </location>
</feature>
<evidence type="ECO:0000313" key="3">
    <source>
        <dbReference type="Proteomes" id="UP000245396"/>
    </source>
</evidence>
<name>A0A316C3C0_PSESE</name>
<feature type="transmembrane region" description="Helical" evidence="1">
    <location>
        <begin position="221"/>
        <end position="245"/>
    </location>
</feature>